<evidence type="ECO:0000256" key="5">
    <source>
        <dbReference type="SAM" id="MobiDB-lite"/>
    </source>
</evidence>
<keyword evidence="1" id="KW-0132">Cell division</keyword>
<dbReference type="EMBL" id="JAIWYP010000008">
    <property type="protein sequence ID" value="KAH3785197.1"/>
    <property type="molecule type" value="Genomic_DNA"/>
</dbReference>
<keyword evidence="2" id="KW-0498">Mitosis</keyword>
<keyword evidence="4" id="KW-0131">Cell cycle</keyword>
<evidence type="ECO:0000259" key="6">
    <source>
        <dbReference type="Pfam" id="PF23405"/>
    </source>
</evidence>
<reference evidence="7" key="1">
    <citation type="journal article" date="2019" name="bioRxiv">
        <title>The Genome of the Zebra Mussel, Dreissena polymorpha: A Resource for Invasive Species Research.</title>
        <authorList>
            <person name="McCartney M.A."/>
            <person name="Auch B."/>
            <person name="Kono T."/>
            <person name="Mallez S."/>
            <person name="Zhang Y."/>
            <person name="Obille A."/>
            <person name="Becker A."/>
            <person name="Abrahante J.E."/>
            <person name="Garbe J."/>
            <person name="Badalamenti J.P."/>
            <person name="Herman A."/>
            <person name="Mangelson H."/>
            <person name="Liachko I."/>
            <person name="Sullivan S."/>
            <person name="Sone E.D."/>
            <person name="Koren S."/>
            <person name="Silverstein K.A.T."/>
            <person name="Beckman K.B."/>
            <person name="Gohl D.M."/>
        </authorList>
    </citation>
    <scope>NUCLEOTIDE SEQUENCE</scope>
    <source>
        <strain evidence="7">Duluth1</strain>
        <tissue evidence="7">Whole animal</tissue>
    </source>
</reference>
<name>A0A9D4IUF9_DREPO</name>
<dbReference type="GO" id="GO:0070979">
    <property type="term" value="P:protein K11-linked ubiquitination"/>
    <property type="evidence" value="ECO:0007669"/>
    <property type="project" value="TreeGrafter"/>
</dbReference>
<feature type="domain" description="Anaphase-promoting complex subunit 4 C-terminal half WD40" evidence="6">
    <location>
        <begin position="533"/>
        <end position="693"/>
    </location>
</feature>
<organism evidence="7 8">
    <name type="scientific">Dreissena polymorpha</name>
    <name type="common">Zebra mussel</name>
    <name type="synonym">Mytilus polymorpha</name>
    <dbReference type="NCBI Taxonomy" id="45954"/>
    <lineage>
        <taxon>Eukaryota</taxon>
        <taxon>Metazoa</taxon>
        <taxon>Spiralia</taxon>
        <taxon>Lophotrochozoa</taxon>
        <taxon>Mollusca</taxon>
        <taxon>Bivalvia</taxon>
        <taxon>Autobranchia</taxon>
        <taxon>Heteroconchia</taxon>
        <taxon>Euheterodonta</taxon>
        <taxon>Imparidentia</taxon>
        <taxon>Neoheterodontei</taxon>
        <taxon>Myida</taxon>
        <taxon>Dreissenoidea</taxon>
        <taxon>Dreissenidae</taxon>
        <taxon>Dreissena</taxon>
    </lineage>
</organism>
<evidence type="ECO:0000256" key="3">
    <source>
        <dbReference type="ARBA" id="ARBA00022786"/>
    </source>
</evidence>
<keyword evidence="8" id="KW-1185">Reference proteome</keyword>
<feature type="compositionally biased region" description="Polar residues" evidence="5">
    <location>
        <begin position="716"/>
        <end position="734"/>
    </location>
</feature>
<evidence type="ECO:0000256" key="4">
    <source>
        <dbReference type="ARBA" id="ARBA00023306"/>
    </source>
</evidence>
<reference evidence="7" key="2">
    <citation type="submission" date="2020-11" db="EMBL/GenBank/DDBJ databases">
        <authorList>
            <person name="McCartney M.A."/>
            <person name="Auch B."/>
            <person name="Kono T."/>
            <person name="Mallez S."/>
            <person name="Becker A."/>
            <person name="Gohl D.M."/>
            <person name="Silverstein K.A.T."/>
            <person name="Koren S."/>
            <person name="Bechman K.B."/>
            <person name="Herman A."/>
            <person name="Abrahante J.E."/>
            <person name="Garbe J."/>
        </authorList>
    </citation>
    <scope>NUCLEOTIDE SEQUENCE</scope>
    <source>
        <strain evidence="7">Duluth1</strain>
        <tissue evidence="7">Whole animal</tissue>
    </source>
</reference>
<dbReference type="InterPro" id="IPR056358">
    <property type="entry name" value="APC4_C"/>
</dbReference>
<comment type="caution">
    <text evidence="7">The sequence shown here is derived from an EMBL/GenBank/DDBJ whole genome shotgun (WGS) entry which is preliminary data.</text>
</comment>
<evidence type="ECO:0000256" key="2">
    <source>
        <dbReference type="ARBA" id="ARBA00022776"/>
    </source>
</evidence>
<dbReference type="GO" id="GO:0005680">
    <property type="term" value="C:anaphase-promoting complex"/>
    <property type="evidence" value="ECO:0007669"/>
    <property type="project" value="InterPro"/>
</dbReference>
<dbReference type="GO" id="GO:0034399">
    <property type="term" value="C:nuclear periphery"/>
    <property type="evidence" value="ECO:0007669"/>
    <property type="project" value="TreeGrafter"/>
</dbReference>
<dbReference type="Proteomes" id="UP000828390">
    <property type="component" value="Unassembled WGS sequence"/>
</dbReference>
<sequence>MVSAYQSGGHIVDKVSAYQSGGHIVDKVSAYQSGGHKVDKVSAYQSGGHIVYKVSAYQSGGHIVDKVSAYQSGGHIVDKVSAYQSGGHIVDKVSAYQSGGHIVDKVSAYQSGGHIVDKVSAYQSGGHKVDKVSAYQSGGHIVDKVSAYQYGGHKVDKVSAFQSGGHVVDKVSAYQSGGHIVDMVSAYQSGGHIVDKVSAYQSGGHIVDKVSAYQSGGHKVDKVSAYQSGGHIVDKVSAYQYGGHKVDKVSAFQSGGHIVDKVSAYQYGGHKVDKVSAFQSGGHIVDKVSAYQYEGHKVDKVSAFQSGGHIVDKVSAYQYGGHKVDKVSAFQSGGHKVDKVSAYQYGGHKVDKVSAFESGVILRLSDEKPPAELSEMTQHDVNFVADFLRDNFAQFTEREEEESIEDLRATSPTDKKPGFKLEKVGQYLKKERLSCPPDISNNPWVQFTRASPSLKDSKVLYPVESNKSLLQLQESLEQDTYAMLHKPALTIGKSVQCVSSLYLFSTCPREDHSRHVTPKFSQFTSGSLHLMFTLFLSECQPSDRLHVLFQPTDAHSVDGGVKIVSVRFSSLPRPELLNCSSESNPEQSDALRVLDVAYYDEGHMTCLLVEDNADQTPALVKLALGPLVTRPCTQVTATVDVNNCTDIPVVDVCDMEDVQYRWLPNMKAHSFAVSGTRHTATVLFSSRRRVRIFLMDADQDDDDDEDDVDGDITADQSTINQSACSSKNSTQSEMQMLVDGSDLGVEGEDKENSSRRASNGEQAT</sequence>
<keyword evidence="3" id="KW-0833">Ubl conjugation pathway</keyword>
<dbReference type="GO" id="GO:0031145">
    <property type="term" value="P:anaphase-promoting complex-dependent catabolic process"/>
    <property type="evidence" value="ECO:0007669"/>
    <property type="project" value="InterPro"/>
</dbReference>
<feature type="compositionally biased region" description="Polar residues" evidence="5">
    <location>
        <begin position="755"/>
        <end position="764"/>
    </location>
</feature>
<feature type="compositionally biased region" description="Acidic residues" evidence="5">
    <location>
        <begin position="699"/>
        <end position="712"/>
    </location>
</feature>
<protein>
    <recommendedName>
        <fullName evidence="6">Anaphase-promoting complex subunit 4 C-terminal half WD40 domain-containing protein</fullName>
    </recommendedName>
</protein>
<feature type="region of interest" description="Disordered" evidence="5">
    <location>
        <begin position="699"/>
        <end position="764"/>
    </location>
</feature>
<dbReference type="PANTHER" id="PTHR13260:SF0">
    <property type="entry name" value="ANAPHASE-PROMOTING COMPLEX SUBUNIT 4"/>
    <property type="match status" value="1"/>
</dbReference>
<dbReference type="Pfam" id="PF23405">
    <property type="entry name" value="WD40_APC4_C-half"/>
    <property type="match status" value="1"/>
</dbReference>
<evidence type="ECO:0000256" key="1">
    <source>
        <dbReference type="ARBA" id="ARBA00022618"/>
    </source>
</evidence>
<accession>A0A9D4IUF9</accession>
<evidence type="ECO:0000313" key="8">
    <source>
        <dbReference type="Proteomes" id="UP000828390"/>
    </source>
</evidence>
<dbReference type="GO" id="GO:0051301">
    <property type="term" value="P:cell division"/>
    <property type="evidence" value="ECO:0007669"/>
    <property type="project" value="UniProtKB-KW"/>
</dbReference>
<proteinExistence type="predicted"/>
<gene>
    <name evidence="7" type="ORF">DPMN_163282</name>
</gene>
<evidence type="ECO:0000313" key="7">
    <source>
        <dbReference type="EMBL" id="KAH3785197.1"/>
    </source>
</evidence>
<dbReference type="AlphaFoldDB" id="A0A9D4IUF9"/>
<dbReference type="PANTHER" id="PTHR13260">
    <property type="entry name" value="ANAPHASE PROMOTING COMPLEX SUBUNIT 4 APC4"/>
    <property type="match status" value="1"/>
</dbReference>
<dbReference type="InterPro" id="IPR024789">
    <property type="entry name" value="APC4"/>
</dbReference>